<dbReference type="GO" id="GO:0016787">
    <property type="term" value="F:hydrolase activity"/>
    <property type="evidence" value="ECO:0007669"/>
    <property type="project" value="UniProtKB-KW"/>
</dbReference>
<dbReference type="InterPro" id="IPR029058">
    <property type="entry name" value="AB_hydrolase_fold"/>
</dbReference>
<sequence length="308" mass="32634">MARGFDTTLIDGELRAALGKVPAVPLRSALFRRIAPLLMKLRPVPKVAGVTISTHKGAAALRLYQPRERRSDGALLWIHGGGYIIGTASLDDQFCAELARDLGIVIASAEYRLAPRHPFPAPLDDCHAAWRWLVGQAGALGLDTGRLAIGGLSAGGGLAAALVQKVCDGPGPHPAAQWLFAPMLDDRTALRVELDEVAHPMWDNGLNRFGWSAYLGVAPGAPALPAYASPARREDLAGLPPTWIGVGSIELFHDEDVAYARRLEAAGVAATLAVVAGAPHGFEAWGRDAAITRAHLRQAADWLATRIG</sequence>
<evidence type="ECO:0000313" key="3">
    <source>
        <dbReference type="EMBL" id="MDE8653644.1"/>
    </source>
</evidence>
<evidence type="ECO:0000256" key="1">
    <source>
        <dbReference type="ARBA" id="ARBA00022801"/>
    </source>
</evidence>
<dbReference type="Proteomes" id="UP001216253">
    <property type="component" value="Unassembled WGS sequence"/>
</dbReference>
<dbReference type="InterPro" id="IPR013094">
    <property type="entry name" value="AB_hydrolase_3"/>
</dbReference>
<reference evidence="3 4" key="1">
    <citation type="submission" date="2023-03" db="EMBL/GenBank/DDBJ databases">
        <title>NovoSphingobium album sp. nov. isolated from polycyclic aromatic hydrocarbons- and heavy-metal polluted soil.</title>
        <authorList>
            <person name="Liu Z."/>
            <person name="Wang K."/>
        </authorList>
    </citation>
    <scope>NUCLEOTIDE SEQUENCE [LARGE SCALE GENOMIC DNA]</scope>
    <source>
        <strain evidence="3 4">H3SJ31-1</strain>
    </source>
</reference>
<dbReference type="EMBL" id="JARESE010000062">
    <property type="protein sequence ID" value="MDE8653644.1"/>
    <property type="molecule type" value="Genomic_DNA"/>
</dbReference>
<dbReference type="SUPFAM" id="SSF53474">
    <property type="entry name" value="alpha/beta-Hydrolases"/>
    <property type="match status" value="1"/>
</dbReference>
<dbReference type="PANTHER" id="PTHR48081:SF8">
    <property type="entry name" value="ALPHA_BETA HYDROLASE FOLD-3 DOMAIN-CONTAINING PROTEIN-RELATED"/>
    <property type="match status" value="1"/>
</dbReference>
<accession>A0ABT5WUU0</accession>
<dbReference type="PANTHER" id="PTHR48081">
    <property type="entry name" value="AB HYDROLASE SUPERFAMILY PROTEIN C4A8.06C"/>
    <property type="match status" value="1"/>
</dbReference>
<dbReference type="Gene3D" id="3.40.50.1820">
    <property type="entry name" value="alpha/beta hydrolase"/>
    <property type="match status" value="1"/>
</dbReference>
<comment type="caution">
    <text evidence="3">The sequence shown here is derived from an EMBL/GenBank/DDBJ whole genome shotgun (WGS) entry which is preliminary data.</text>
</comment>
<keyword evidence="1 3" id="KW-0378">Hydrolase</keyword>
<organism evidence="3 4">
    <name type="scientific">Novosphingobium album</name>
    <name type="common">ex Liu et al. 2023</name>
    <dbReference type="NCBI Taxonomy" id="3031130"/>
    <lineage>
        <taxon>Bacteria</taxon>
        <taxon>Pseudomonadati</taxon>
        <taxon>Pseudomonadota</taxon>
        <taxon>Alphaproteobacteria</taxon>
        <taxon>Sphingomonadales</taxon>
        <taxon>Sphingomonadaceae</taxon>
        <taxon>Novosphingobium</taxon>
    </lineage>
</organism>
<proteinExistence type="predicted"/>
<name>A0ABT5WUU0_9SPHN</name>
<keyword evidence="4" id="KW-1185">Reference proteome</keyword>
<dbReference type="RefSeq" id="WP_275229727.1">
    <property type="nucleotide sequence ID" value="NZ_JARESE010000062.1"/>
</dbReference>
<feature type="domain" description="Alpha/beta hydrolase fold-3" evidence="2">
    <location>
        <begin position="75"/>
        <end position="283"/>
    </location>
</feature>
<evidence type="ECO:0000259" key="2">
    <source>
        <dbReference type="Pfam" id="PF07859"/>
    </source>
</evidence>
<evidence type="ECO:0000313" key="4">
    <source>
        <dbReference type="Proteomes" id="UP001216253"/>
    </source>
</evidence>
<protein>
    <submittedName>
        <fullName evidence="3">Alpha/beta hydrolase</fullName>
    </submittedName>
</protein>
<dbReference type="InterPro" id="IPR050300">
    <property type="entry name" value="GDXG_lipolytic_enzyme"/>
</dbReference>
<gene>
    <name evidence="3" type="ORF">PYV00_18240</name>
</gene>
<dbReference type="Pfam" id="PF07859">
    <property type="entry name" value="Abhydrolase_3"/>
    <property type="match status" value="1"/>
</dbReference>